<keyword evidence="1" id="KW-0175">Coiled coil</keyword>
<evidence type="ECO:0000313" key="2">
    <source>
        <dbReference type="EMBL" id="QCQ84922.1"/>
    </source>
</evidence>
<dbReference type="EMBL" id="MK249191">
    <property type="protein sequence ID" value="QCQ84922.1"/>
    <property type="molecule type" value="Genomic_DNA"/>
</dbReference>
<feature type="coiled-coil region" evidence="1">
    <location>
        <begin position="186"/>
        <end position="245"/>
    </location>
</feature>
<sequence length="294" mass="33007">MAAWGAIAQAASSVVGGALSMWDNAQARKDQVEQNRRDREFQEQMWNKTNIYNSPVEQMARLKAAGLNPNLVYGNGATTTASNITPTASKALPERNTGAVVGDTLNQLVDLGLKQKQKDLLEVEAINTIAKTADTQSQTEFRNTVGTEEAIARKYGNISNARRTETLNSRDQFELDKAKDLRQNTIDASQAKLDEIQLRNAQEKIKLSNLSEMQKVQLLESYQRLQNAKATMNGQQLQNELMKEQLMLRKKGIEINNSPLWKMFQDLIPDIKAHNGRAWENAKSIGKKIWETGY</sequence>
<dbReference type="Proteomes" id="UP000323064">
    <property type="component" value="Segment"/>
</dbReference>
<accession>A0A4P8PKB3</accession>
<evidence type="ECO:0000256" key="1">
    <source>
        <dbReference type="SAM" id="Coils"/>
    </source>
</evidence>
<organism evidence="2">
    <name type="scientific">Blackfly microvirus SF02</name>
    <dbReference type="NCBI Taxonomy" id="2576452"/>
    <lineage>
        <taxon>Viruses</taxon>
        <taxon>Monodnaviria</taxon>
        <taxon>Sangervirae</taxon>
        <taxon>Phixviricota</taxon>
        <taxon>Malgrandaviricetes</taxon>
        <taxon>Petitvirales</taxon>
        <taxon>Microviridae</taxon>
        <taxon>Microvirus</taxon>
    </lineage>
</organism>
<protein>
    <submittedName>
        <fullName evidence="2">DNA pilot protein</fullName>
    </submittedName>
</protein>
<proteinExistence type="predicted"/>
<name>A0A4P8PKB3_9VIRU</name>
<reference evidence="2" key="1">
    <citation type="submission" date="2018-12" db="EMBL/GenBank/DDBJ databases">
        <title>Singled stranded DNA viruses identified in blackflies (Austrosimulium ungulatum) sampled in New Zealand.</title>
        <authorList>
            <person name="Kraberger S."/>
            <person name="Fontenele R.S."/>
            <person name="Schmidlin K."/>
            <person name="Walters M."/>
            <person name="Varsani A."/>
        </authorList>
    </citation>
    <scope>NUCLEOTIDE SEQUENCE [LARGE SCALE GENOMIC DNA]</scope>
    <source>
        <strain evidence="2">125</strain>
    </source>
</reference>